<evidence type="ECO:0000313" key="2">
    <source>
        <dbReference type="EMBL" id="GLI62717.1"/>
    </source>
</evidence>
<organism evidence="2 3">
    <name type="scientific">Volvox africanus</name>
    <dbReference type="NCBI Taxonomy" id="51714"/>
    <lineage>
        <taxon>Eukaryota</taxon>
        <taxon>Viridiplantae</taxon>
        <taxon>Chlorophyta</taxon>
        <taxon>core chlorophytes</taxon>
        <taxon>Chlorophyceae</taxon>
        <taxon>CS clade</taxon>
        <taxon>Chlamydomonadales</taxon>
        <taxon>Volvocaceae</taxon>
        <taxon>Volvox</taxon>
    </lineage>
</organism>
<evidence type="ECO:0000313" key="3">
    <source>
        <dbReference type="Proteomes" id="UP001165090"/>
    </source>
</evidence>
<evidence type="ECO:0000256" key="1">
    <source>
        <dbReference type="SAM" id="MobiDB-lite"/>
    </source>
</evidence>
<comment type="caution">
    <text evidence="2">The sequence shown here is derived from an EMBL/GenBank/DDBJ whole genome shotgun (WGS) entry which is preliminary data.</text>
</comment>
<proteinExistence type="predicted"/>
<keyword evidence="3" id="KW-1185">Reference proteome</keyword>
<name>A0ABQ5RYM4_9CHLO</name>
<feature type="region of interest" description="Disordered" evidence="1">
    <location>
        <begin position="16"/>
        <end position="117"/>
    </location>
</feature>
<sequence length="117" mass="12451">MIILSMQRCHVVYAATARSPALGGEGDPWGPERASRPALADMPRHPPSESTGETDLPEEGARLPGMPAPRSPERKRRAGGPSRRGLGEASVSEPGRRKEMDPPEAVRAPVDAVPRGV</sequence>
<gene>
    <name evidence="2" type="ORF">VaNZ11_005443</name>
</gene>
<protein>
    <submittedName>
        <fullName evidence="2">Uncharacterized protein</fullName>
    </submittedName>
</protein>
<dbReference type="EMBL" id="BSDZ01000013">
    <property type="protein sequence ID" value="GLI62717.1"/>
    <property type="molecule type" value="Genomic_DNA"/>
</dbReference>
<accession>A0ABQ5RYM4</accession>
<reference evidence="2 3" key="1">
    <citation type="journal article" date="2023" name="IScience">
        <title>Expanded male sex-determining region conserved during the evolution of homothallism in the green alga Volvox.</title>
        <authorList>
            <person name="Yamamoto K."/>
            <person name="Matsuzaki R."/>
            <person name="Mahakham W."/>
            <person name="Heman W."/>
            <person name="Sekimoto H."/>
            <person name="Kawachi M."/>
            <person name="Minakuchi Y."/>
            <person name="Toyoda A."/>
            <person name="Nozaki H."/>
        </authorList>
    </citation>
    <scope>NUCLEOTIDE SEQUENCE [LARGE SCALE GENOMIC DNA]</scope>
    <source>
        <strain evidence="2 3">NIES-4468</strain>
    </source>
</reference>
<dbReference type="Proteomes" id="UP001165090">
    <property type="component" value="Unassembled WGS sequence"/>
</dbReference>